<protein>
    <recommendedName>
        <fullName evidence="2">Leucine--tRNA ligase ubiquitin-like domain-containing protein</fullName>
    </recommendedName>
</protein>
<proteinExistence type="predicted"/>
<dbReference type="Proteomes" id="UP000663852">
    <property type="component" value="Unassembled WGS sequence"/>
</dbReference>
<comment type="caution">
    <text evidence="4">The sequence shown here is derived from an EMBL/GenBank/DDBJ whole genome shotgun (WGS) entry which is preliminary data.</text>
</comment>
<dbReference type="EMBL" id="CAJNOR010000173">
    <property type="protein sequence ID" value="CAF0827283.1"/>
    <property type="molecule type" value="Genomic_DNA"/>
</dbReference>
<gene>
    <name evidence="4" type="ORF">EDS130_LOCUS24051</name>
    <name evidence="3" type="ORF">XAT740_LOCUS4276</name>
</gene>
<dbReference type="EMBL" id="CAJNOJ010000134">
    <property type="protein sequence ID" value="CAF1177440.1"/>
    <property type="molecule type" value="Genomic_DNA"/>
</dbReference>
<organism evidence="4 6">
    <name type="scientific">Adineta ricciae</name>
    <name type="common">Rotifer</name>
    <dbReference type="NCBI Taxonomy" id="249248"/>
    <lineage>
        <taxon>Eukaryota</taxon>
        <taxon>Metazoa</taxon>
        <taxon>Spiralia</taxon>
        <taxon>Gnathifera</taxon>
        <taxon>Rotifera</taxon>
        <taxon>Eurotatoria</taxon>
        <taxon>Bdelloidea</taxon>
        <taxon>Adinetida</taxon>
        <taxon>Adinetidae</taxon>
        <taxon>Adineta</taxon>
    </lineage>
</organism>
<feature type="domain" description="Leucine--tRNA ligase ubiquitin-like" evidence="2">
    <location>
        <begin position="103"/>
        <end position="212"/>
    </location>
</feature>
<reference evidence="4" key="1">
    <citation type="submission" date="2021-02" db="EMBL/GenBank/DDBJ databases">
        <authorList>
            <person name="Nowell W R."/>
        </authorList>
    </citation>
    <scope>NUCLEOTIDE SEQUENCE</scope>
</reference>
<dbReference type="Proteomes" id="UP000663828">
    <property type="component" value="Unassembled WGS sequence"/>
</dbReference>
<evidence type="ECO:0000259" key="2">
    <source>
        <dbReference type="Pfam" id="PF22947"/>
    </source>
</evidence>
<dbReference type="Pfam" id="PF22947">
    <property type="entry name" value="ULD_3"/>
    <property type="match status" value="1"/>
</dbReference>
<evidence type="ECO:0000313" key="5">
    <source>
        <dbReference type="Proteomes" id="UP000663828"/>
    </source>
</evidence>
<dbReference type="InterPro" id="IPR054509">
    <property type="entry name" value="LARS1_ULD"/>
</dbReference>
<keyword evidence="5" id="KW-1185">Reference proteome</keyword>
<name>A0A814UQB1_ADIRI</name>
<evidence type="ECO:0000313" key="3">
    <source>
        <dbReference type="EMBL" id="CAF0827283.1"/>
    </source>
</evidence>
<feature type="region of interest" description="Disordered" evidence="1">
    <location>
        <begin position="1"/>
        <end position="21"/>
    </location>
</feature>
<evidence type="ECO:0000256" key="1">
    <source>
        <dbReference type="SAM" id="MobiDB-lite"/>
    </source>
</evidence>
<accession>A0A814UQB1</accession>
<sequence length="213" mass="25250">MFRIRHGIRSDPRPSESNAIPSPGFHRIRRIPVGSDKILYGIRVWDCSTWDEVLSNNEDYFRRTLNIEQVDIRLIDENEIEAASIPNLEEILPGKPLIHFRHEPMISIRLINRQPYSGHFEWTIPVINGDTVEKLEQRLRRHADRTLRFSKTIRLFYFRIWQFHSRKLPSMDTPLEDLVELTNKQQVLQVDLKYETVVSEQQDIGNALVYFVE</sequence>
<dbReference type="AlphaFoldDB" id="A0A814UQB1"/>
<evidence type="ECO:0000313" key="4">
    <source>
        <dbReference type="EMBL" id="CAF1177440.1"/>
    </source>
</evidence>
<evidence type="ECO:0000313" key="6">
    <source>
        <dbReference type="Proteomes" id="UP000663852"/>
    </source>
</evidence>